<feature type="transmembrane region" description="Helical" evidence="11">
    <location>
        <begin position="30"/>
        <end position="49"/>
    </location>
</feature>
<evidence type="ECO:0000256" key="1">
    <source>
        <dbReference type="ARBA" id="ARBA00004651"/>
    </source>
</evidence>
<comment type="subcellular location">
    <subcellularLocation>
        <location evidence="1">Cell membrane</location>
        <topology evidence="1">Multi-pass membrane protein</topology>
    </subcellularLocation>
</comment>
<dbReference type="STRING" id="1514105.AOC36_11180"/>
<evidence type="ECO:0000256" key="9">
    <source>
        <dbReference type="ARBA" id="ARBA00035611"/>
    </source>
</evidence>
<keyword evidence="7 11" id="KW-1133">Transmembrane helix</keyword>
<comment type="function">
    <text evidence="9">Part of the binding-protein-dependent transport system for D-xylose. Probably responsible for the translocation of the substrate across the membrane.</text>
</comment>
<accession>A0A0X8H2J5</accession>
<dbReference type="EMBL" id="CP013213">
    <property type="protein sequence ID" value="AMC94679.1"/>
    <property type="molecule type" value="Genomic_DNA"/>
</dbReference>
<proteinExistence type="predicted"/>
<reference evidence="12 13" key="1">
    <citation type="submission" date="2015-10" db="EMBL/GenBank/DDBJ databases">
        <title>Erysipelothrix larvae sp. LV19 isolated from the larval gut of the rhinoceros beetle, Trypoxylus dichotomus.</title>
        <authorList>
            <person name="Lim S."/>
            <person name="Kim B.-C."/>
        </authorList>
    </citation>
    <scope>NUCLEOTIDE SEQUENCE [LARGE SCALE GENOMIC DNA]</scope>
    <source>
        <strain evidence="12 13">LV19</strain>
    </source>
</reference>
<gene>
    <name evidence="12" type="ORF">AOC36_11180</name>
</gene>
<evidence type="ECO:0000256" key="6">
    <source>
        <dbReference type="ARBA" id="ARBA00022692"/>
    </source>
</evidence>
<dbReference type="Pfam" id="PF02653">
    <property type="entry name" value="BPD_transp_2"/>
    <property type="match status" value="1"/>
</dbReference>
<keyword evidence="5" id="KW-0762">Sugar transport</keyword>
<dbReference type="Proteomes" id="UP000063781">
    <property type="component" value="Chromosome"/>
</dbReference>
<evidence type="ECO:0000256" key="7">
    <source>
        <dbReference type="ARBA" id="ARBA00022989"/>
    </source>
</evidence>
<dbReference type="CDD" id="cd06579">
    <property type="entry name" value="TM_PBP1_transp_AraH_like"/>
    <property type="match status" value="1"/>
</dbReference>
<feature type="transmembrane region" description="Helical" evidence="11">
    <location>
        <begin position="54"/>
        <end position="72"/>
    </location>
</feature>
<feature type="transmembrane region" description="Helical" evidence="11">
    <location>
        <begin position="78"/>
        <end position="104"/>
    </location>
</feature>
<evidence type="ECO:0000256" key="4">
    <source>
        <dbReference type="ARBA" id="ARBA00022519"/>
    </source>
</evidence>
<keyword evidence="8 11" id="KW-0472">Membrane</keyword>
<feature type="transmembrane region" description="Helical" evidence="11">
    <location>
        <begin position="195"/>
        <end position="213"/>
    </location>
</feature>
<dbReference type="PANTHER" id="PTHR32196:SF32">
    <property type="entry name" value="XYLOSE TRANSPORT SYSTEM PERMEASE PROTEIN XYLH"/>
    <property type="match status" value="1"/>
</dbReference>
<sequence>MTIILVMIMIVFQIITNGLLMKPLNITNIFLQNSYILVLAIGMLVLIVLNHTDLSVGSIVAVVGALAGTLMVRMNVPIIPAILICLLAGSLIGAFQGFWVAIVGVPSFIVTLSGQLLYRGITMVILQGKTIAPLPSNFQIFSTKFVPEFLPEIAGLKANPLIFGLVGVIVLFVLQFRSRAKKISYGIDVESKARFIPKLIALSAIIMGFSYILANYKGVPIIITILLALALIYHFIMSHTKLGRHIYAIGGNMKAATLSGIKAKKITILAFTNMGLLAAVSGLIFVSRLNASTPQAGTGFELDAIAACYIGGASASGGIGKIMGSIVGGLVMAVLNNGMSLMGVGSDVQQAIKGAVLLLAVALDVINRKRAH</sequence>
<keyword evidence="13" id="KW-1185">Reference proteome</keyword>
<dbReference type="KEGG" id="erl:AOC36_11180"/>
<name>A0A0X8H2J5_9FIRM</name>
<keyword evidence="4" id="KW-0997">Cell inner membrane</keyword>
<evidence type="ECO:0000313" key="12">
    <source>
        <dbReference type="EMBL" id="AMC94679.1"/>
    </source>
</evidence>
<dbReference type="GO" id="GO:0005886">
    <property type="term" value="C:plasma membrane"/>
    <property type="evidence" value="ECO:0007669"/>
    <property type="project" value="UniProtKB-SubCell"/>
</dbReference>
<dbReference type="InterPro" id="IPR001851">
    <property type="entry name" value="ABC_transp_permease"/>
</dbReference>
<keyword evidence="2" id="KW-0813">Transport</keyword>
<feature type="transmembrane region" description="Helical" evidence="11">
    <location>
        <begin position="5"/>
        <end position="24"/>
    </location>
</feature>
<keyword evidence="6 11" id="KW-0812">Transmembrane</keyword>
<dbReference type="NCBIfam" id="NF040906">
    <property type="entry name" value="GguB"/>
    <property type="match status" value="1"/>
</dbReference>
<feature type="transmembrane region" description="Helical" evidence="11">
    <location>
        <begin position="154"/>
        <end position="174"/>
    </location>
</feature>
<evidence type="ECO:0000256" key="10">
    <source>
        <dbReference type="ARBA" id="ARBA00035686"/>
    </source>
</evidence>
<evidence type="ECO:0000256" key="5">
    <source>
        <dbReference type="ARBA" id="ARBA00022597"/>
    </source>
</evidence>
<keyword evidence="3" id="KW-1003">Cell membrane</keyword>
<protein>
    <recommendedName>
        <fullName evidence="10">Xylose transport system permease protein XylH</fullName>
    </recommendedName>
</protein>
<dbReference type="PANTHER" id="PTHR32196">
    <property type="entry name" value="ABC TRANSPORTER PERMEASE PROTEIN YPHD-RELATED-RELATED"/>
    <property type="match status" value="1"/>
</dbReference>
<evidence type="ECO:0000313" key="13">
    <source>
        <dbReference type="Proteomes" id="UP000063781"/>
    </source>
</evidence>
<dbReference type="AlphaFoldDB" id="A0A0X8H2J5"/>
<evidence type="ECO:0000256" key="11">
    <source>
        <dbReference type="SAM" id="Phobius"/>
    </source>
</evidence>
<feature type="transmembrane region" description="Helical" evidence="11">
    <location>
        <begin position="266"/>
        <end position="286"/>
    </location>
</feature>
<feature type="transmembrane region" description="Helical" evidence="11">
    <location>
        <begin position="219"/>
        <end position="236"/>
    </location>
</feature>
<evidence type="ECO:0000256" key="3">
    <source>
        <dbReference type="ARBA" id="ARBA00022475"/>
    </source>
</evidence>
<dbReference type="GO" id="GO:0022857">
    <property type="term" value="F:transmembrane transporter activity"/>
    <property type="evidence" value="ECO:0007669"/>
    <property type="project" value="InterPro"/>
</dbReference>
<evidence type="ECO:0000256" key="8">
    <source>
        <dbReference type="ARBA" id="ARBA00023136"/>
    </source>
</evidence>
<organism evidence="12 13">
    <name type="scientific">Erysipelothrix larvae</name>
    <dbReference type="NCBI Taxonomy" id="1514105"/>
    <lineage>
        <taxon>Bacteria</taxon>
        <taxon>Bacillati</taxon>
        <taxon>Bacillota</taxon>
        <taxon>Erysipelotrichia</taxon>
        <taxon>Erysipelotrichales</taxon>
        <taxon>Erysipelotrichaceae</taxon>
        <taxon>Erysipelothrix</taxon>
    </lineage>
</organism>
<evidence type="ECO:0000256" key="2">
    <source>
        <dbReference type="ARBA" id="ARBA00022448"/>
    </source>
</evidence>